<accession>A0A9K3D8D0</accession>
<keyword evidence="1" id="KW-0812">Transmembrane</keyword>
<evidence type="ECO:0000313" key="4">
    <source>
        <dbReference type="Proteomes" id="UP000265618"/>
    </source>
</evidence>
<dbReference type="AlphaFoldDB" id="A0A9K3D8D0"/>
<dbReference type="EMBL" id="BDIP01005631">
    <property type="protein sequence ID" value="GIQ89976.1"/>
    <property type="molecule type" value="Genomic_DNA"/>
</dbReference>
<protein>
    <submittedName>
        <fullName evidence="3">Uncharacterized protein</fullName>
    </submittedName>
</protein>
<dbReference type="Proteomes" id="UP000265618">
    <property type="component" value="Unassembled WGS sequence"/>
</dbReference>
<feature type="transmembrane region" description="Helical" evidence="1">
    <location>
        <begin position="81"/>
        <end position="101"/>
    </location>
</feature>
<evidence type="ECO:0000256" key="1">
    <source>
        <dbReference type="SAM" id="Phobius"/>
    </source>
</evidence>
<reference evidence="3 4" key="1">
    <citation type="journal article" date="2018" name="PLoS ONE">
        <title>The draft genome of Kipferlia bialata reveals reductive genome evolution in fornicate parasites.</title>
        <authorList>
            <person name="Tanifuji G."/>
            <person name="Takabayashi S."/>
            <person name="Kume K."/>
            <person name="Takagi M."/>
            <person name="Nakayama T."/>
            <person name="Kamikawa R."/>
            <person name="Inagaki Y."/>
            <person name="Hashimoto T."/>
        </authorList>
    </citation>
    <scope>NUCLEOTIDE SEQUENCE [LARGE SCALE GENOMIC DNA]</scope>
    <source>
        <strain evidence="3">NY0173</strain>
    </source>
</reference>
<name>A0A9K3D8D0_9EUKA</name>
<evidence type="ECO:0000313" key="3">
    <source>
        <dbReference type="EMBL" id="GIQ89976.1"/>
    </source>
</evidence>
<feature type="signal peptide" evidence="2">
    <location>
        <begin position="1"/>
        <end position="21"/>
    </location>
</feature>
<keyword evidence="4" id="KW-1185">Reference proteome</keyword>
<feature type="chain" id="PRO_5044756793" evidence="2">
    <location>
        <begin position="22"/>
        <end position="148"/>
    </location>
</feature>
<keyword evidence="2" id="KW-0732">Signal</keyword>
<keyword evidence="1" id="KW-0472">Membrane</keyword>
<gene>
    <name evidence="3" type="ORF">KIPB_012603</name>
</gene>
<comment type="caution">
    <text evidence="3">The sequence shown here is derived from an EMBL/GenBank/DDBJ whole genome shotgun (WGS) entry which is preliminary data.</text>
</comment>
<proteinExistence type="predicted"/>
<organism evidence="3 4">
    <name type="scientific">Kipferlia bialata</name>
    <dbReference type="NCBI Taxonomy" id="797122"/>
    <lineage>
        <taxon>Eukaryota</taxon>
        <taxon>Metamonada</taxon>
        <taxon>Carpediemonas-like organisms</taxon>
        <taxon>Kipferlia</taxon>
    </lineage>
</organism>
<evidence type="ECO:0000256" key="2">
    <source>
        <dbReference type="SAM" id="SignalP"/>
    </source>
</evidence>
<sequence>PMLSLVTVPMLSLVCPLSVLPTLPFLPKVVSLIQSIPCSMTIPLPECLNIDYWVPYTPIHLTAPTWLPMTIAPADLSLCNIALWVPIAVACVVVVVCVVNYDPVPPMVYAAYAAYVLYVTQGQAGACDDTPPLSLSLSLYTLILSSHL</sequence>
<feature type="non-terminal residue" evidence="3">
    <location>
        <position position="1"/>
    </location>
</feature>
<keyword evidence="1" id="KW-1133">Transmembrane helix</keyword>